<feature type="transmembrane region" description="Helical" evidence="7">
    <location>
        <begin position="309"/>
        <end position="330"/>
    </location>
</feature>
<feature type="region of interest" description="Disordered" evidence="6">
    <location>
        <begin position="66"/>
        <end position="98"/>
    </location>
</feature>
<evidence type="ECO:0000259" key="8">
    <source>
        <dbReference type="Pfam" id="PF02687"/>
    </source>
</evidence>
<feature type="domain" description="ABC3 transporter permease C-terminal" evidence="8">
    <location>
        <begin position="221"/>
        <end position="330"/>
    </location>
</feature>
<dbReference type="Pfam" id="PF02687">
    <property type="entry name" value="FtsX"/>
    <property type="match status" value="2"/>
</dbReference>
<feature type="transmembrane region" description="Helical" evidence="7">
    <location>
        <begin position="268"/>
        <end position="289"/>
    </location>
</feature>
<keyword evidence="2" id="KW-1003">Cell membrane</keyword>
<feature type="transmembrane region" description="Helical" evidence="7">
    <location>
        <begin position="351"/>
        <end position="372"/>
    </location>
</feature>
<feature type="transmembrane region" description="Helical" evidence="7">
    <location>
        <begin position="680"/>
        <end position="701"/>
    </location>
</feature>
<dbReference type="KEGG" id="svl:Strvi_1345"/>
<name>G2PDD6_STRV4</name>
<evidence type="ECO:0000256" key="5">
    <source>
        <dbReference type="ARBA" id="ARBA00023136"/>
    </source>
</evidence>
<proteinExistence type="predicted"/>
<reference evidence="9" key="1">
    <citation type="submission" date="2011-08" db="EMBL/GenBank/DDBJ databases">
        <title>Complete sequence of chromosome of Streptomyces violaceusniger Tu 4113.</title>
        <authorList>
            <consortium name="US DOE Joint Genome Institute"/>
            <person name="Lucas S."/>
            <person name="Han J."/>
            <person name="Lapidus A."/>
            <person name="Cheng J.-F."/>
            <person name="Goodwin L."/>
            <person name="Pitluck S."/>
            <person name="Peters L."/>
            <person name="Ivanova N."/>
            <person name="Daligault H."/>
            <person name="Detter J.C."/>
            <person name="Han C."/>
            <person name="Tapia R."/>
            <person name="Land M."/>
            <person name="Hauser L."/>
            <person name="Kyrpides N."/>
            <person name="Ivanova N."/>
            <person name="Pagani I."/>
            <person name="Hagen A."/>
            <person name="Katz L."/>
            <person name="Fiedler H.-P."/>
            <person name="Keasling J."/>
            <person name="Fortman J."/>
            <person name="Woyke T."/>
        </authorList>
    </citation>
    <scope>NUCLEOTIDE SEQUENCE [LARGE SCALE GENOMIC DNA]</scope>
    <source>
        <strain evidence="9">Tu 4113</strain>
    </source>
</reference>
<comment type="subcellular location">
    <subcellularLocation>
        <location evidence="1">Cell membrane</location>
        <topology evidence="1">Multi-pass membrane protein</topology>
    </subcellularLocation>
</comment>
<keyword evidence="4 7" id="KW-1133">Transmembrane helix</keyword>
<dbReference type="EMBL" id="CP002994">
    <property type="protein sequence ID" value="AEM81094.1"/>
    <property type="molecule type" value="Genomic_DNA"/>
</dbReference>
<evidence type="ECO:0000313" key="9">
    <source>
        <dbReference type="EMBL" id="AEM81094.1"/>
    </source>
</evidence>
<dbReference type="RefSeq" id="WP_014054606.1">
    <property type="nucleotide sequence ID" value="NC_015957.1"/>
</dbReference>
<evidence type="ECO:0000256" key="7">
    <source>
        <dbReference type="SAM" id="Phobius"/>
    </source>
</evidence>
<gene>
    <name evidence="9" type="ORF">Strvi_1345</name>
</gene>
<dbReference type="eggNOG" id="COG3127">
    <property type="taxonomic scope" value="Bacteria"/>
</dbReference>
<sequence>MSGQDAPAQEPRTRASVARWAADLAMGARFAVTGGRESWARTIMTAVGVGLGVALLLVASSVPTAYQERGERSDARAALGFQEDPEPGPGTIRLGPASTTYRNQDIDGLVMSPDGDSPPQPPGISHIPGPGQMWVSPALKKLLDSDDGKLLRDRFPYRTIGTISHDGLSGPTDLRYYAGITQKAFDRVAADYHIDRWGTKNVGKPQPVDPALLLLVIIGCVVLLLPVIIFIATATRFGGERRDRRLAALRLVGADSHMTRRIAAGESLFGSLLGLAVGTGLFLLVRVFIEGIVVWDISFFASDIVPTAPLALAIAVAVPASAVMVTLLALRGIAIEPLGVVRNARPKRRRLWWRLLLPLLGIALLAPLAGGFQAGSAGGDAKAYQAAAGAILLLIGVTALLPWIVEAVVERFGGKGSVPWQLATRRLQLSSGTASRAVSGITVAVAGALALQMLFASVEAQSTESTGQDPHRAQLMANIPVSNGAEARDAFARYRATKGVRDMLGVTDGSVSALRHSKDDPSTAPVESLTVADCPSLREVARITSCKNGDVFLVDASPDYYEAGEKFVKPGAQVNLAFDDESMPDLRHKKLWTIPGSAKVVKSRLDPIGSERTGILATPGAIDVAELGKPQAVAMMRMDPKVPDATEYVRNTSAALSPAMDVMRLSSTSQSDQFAVIRKALFIGATATLLLIGASMIVTTLEQLRERKRLLSVLVAFGTRRTTLSWSVLWQTAVPVVLGLALSLAGGLALGVLLLKMVGQPLAVDWAGLGAMTGIGGGVILLVTLVSLPPLWRMMRPEGLRTE</sequence>
<dbReference type="InterPro" id="IPR038766">
    <property type="entry name" value="Membrane_comp_ABC_pdt"/>
</dbReference>
<feature type="transmembrane region" description="Helical" evidence="7">
    <location>
        <begin position="384"/>
        <end position="405"/>
    </location>
</feature>
<dbReference type="Proteomes" id="UP000008703">
    <property type="component" value="Chromosome"/>
</dbReference>
<evidence type="ECO:0000256" key="4">
    <source>
        <dbReference type="ARBA" id="ARBA00022989"/>
    </source>
</evidence>
<feature type="transmembrane region" description="Helical" evidence="7">
    <location>
        <begin position="39"/>
        <end position="59"/>
    </location>
</feature>
<dbReference type="PROSITE" id="PS50890">
    <property type="entry name" value="PUA"/>
    <property type="match status" value="1"/>
</dbReference>
<evidence type="ECO:0000256" key="2">
    <source>
        <dbReference type="ARBA" id="ARBA00022475"/>
    </source>
</evidence>
<dbReference type="InterPro" id="IPR003838">
    <property type="entry name" value="ABC3_permease_C"/>
</dbReference>
<evidence type="ECO:0000256" key="6">
    <source>
        <dbReference type="SAM" id="MobiDB-lite"/>
    </source>
</evidence>
<protein>
    <recommendedName>
        <fullName evidence="8">ABC3 transporter permease C-terminal domain-containing protein</fullName>
    </recommendedName>
</protein>
<evidence type="ECO:0000313" key="10">
    <source>
        <dbReference type="Proteomes" id="UP000008703"/>
    </source>
</evidence>
<dbReference type="AlphaFoldDB" id="G2PDD6"/>
<dbReference type="HOGENOM" id="CLU_021084_0_0_11"/>
<keyword evidence="10" id="KW-1185">Reference proteome</keyword>
<feature type="transmembrane region" description="Helical" evidence="7">
    <location>
        <begin position="728"/>
        <end position="754"/>
    </location>
</feature>
<evidence type="ECO:0000256" key="3">
    <source>
        <dbReference type="ARBA" id="ARBA00022692"/>
    </source>
</evidence>
<dbReference type="PANTHER" id="PTHR30287">
    <property type="entry name" value="MEMBRANE COMPONENT OF PREDICTED ABC SUPERFAMILY METABOLITE UPTAKE TRANSPORTER"/>
    <property type="match status" value="1"/>
</dbReference>
<feature type="domain" description="ABC3 transporter permease C-terminal" evidence="8">
    <location>
        <begin position="684"/>
        <end position="796"/>
    </location>
</feature>
<feature type="transmembrane region" description="Helical" evidence="7">
    <location>
        <begin position="766"/>
        <end position="788"/>
    </location>
</feature>
<keyword evidence="3 7" id="KW-0812">Transmembrane</keyword>
<organism evidence="9 10">
    <name type="scientific">Streptomyces violaceusniger (strain Tu 4113)</name>
    <dbReference type="NCBI Taxonomy" id="653045"/>
    <lineage>
        <taxon>Bacteria</taxon>
        <taxon>Bacillati</taxon>
        <taxon>Actinomycetota</taxon>
        <taxon>Actinomycetes</taxon>
        <taxon>Kitasatosporales</taxon>
        <taxon>Streptomycetaceae</taxon>
        <taxon>Streptomyces</taxon>
        <taxon>Streptomyces violaceusniger group</taxon>
    </lineage>
</organism>
<evidence type="ECO:0000256" key="1">
    <source>
        <dbReference type="ARBA" id="ARBA00004651"/>
    </source>
</evidence>
<dbReference type="PANTHER" id="PTHR30287:SF1">
    <property type="entry name" value="INNER MEMBRANE PROTEIN"/>
    <property type="match status" value="1"/>
</dbReference>
<feature type="transmembrane region" description="Helical" evidence="7">
    <location>
        <begin position="211"/>
        <end position="235"/>
    </location>
</feature>
<dbReference type="eggNOG" id="COG0577">
    <property type="taxonomic scope" value="Bacteria"/>
</dbReference>
<accession>G2PDD6</accession>
<dbReference type="GO" id="GO:0005886">
    <property type="term" value="C:plasma membrane"/>
    <property type="evidence" value="ECO:0007669"/>
    <property type="project" value="UniProtKB-SubCell"/>
</dbReference>
<keyword evidence="5 7" id="KW-0472">Membrane</keyword>